<dbReference type="AlphaFoldDB" id="A0AAN8TI40"/>
<name>A0AAN8TI40_SOLBU</name>
<evidence type="ECO:0000313" key="3">
    <source>
        <dbReference type="Proteomes" id="UP001371456"/>
    </source>
</evidence>
<organism evidence="2 3">
    <name type="scientific">Solanum bulbocastanum</name>
    <name type="common">Wild potato</name>
    <dbReference type="NCBI Taxonomy" id="147425"/>
    <lineage>
        <taxon>Eukaryota</taxon>
        <taxon>Viridiplantae</taxon>
        <taxon>Streptophyta</taxon>
        <taxon>Embryophyta</taxon>
        <taxon>Tracheophyta</taxon>
        <taxon>Spermatophyta</taxon>
        <taxon>Magnoliopsida</taxon>
        <taxon>eudicotyledons</taxon>
        <taxon>Gunneridae</taxon>
        <taxon>Pentapetalae</taxon>
        <taxon>asterids</taxon>
        <taxon>lamiids</taxon>
        <taxon>Solanales</taxon>
        <taxon>Solanaceae</taxon>
        <taxon>Solanoideae</taxon>
        <taxon>Solaneae</taxon>
        <taxon>Solanum</taxon>
    </lineage>
</organism>
<evidence type="ECO:0000313" key="2">
    <source>
        <dbReference type="EMBL" id="KAK6785881.1"/>
    </source>
</evidence>
<dbReference type="PANTHER" id="PTHR35632">
    <property type="entry name" value="MAJOR POLLEN ALLERGEN OLE E 6-LIKE"/>
    <property type="match status" value="1"/>
</dbReference>
<keyword evidence="1" id="KW-0732">Signal</keyword>
<accession>A0AAN8TI40</accession>
<reference evidence="2 3" key="1">
    <citation type="submission" date="2024-02" db="EMBL/GenBank/DDBJ databases">
        <title>de novo genome assembly of Solanum bulbocastanum strain 11H21.</title>
        <authorList>
            <person name="Hosaka A.J."/>
        </authorList>
    </citation>
    <scope>NUCLEOTIDE SEQUENCE [LARGE SCALE GENOMIC DNA]</scope>
    <source>
        <tissue evidence="2">Young leaves</tissue>
    </source>
</reference>
<feature type="chain" id="PRO_5042966501" description="Anti-PCD protein" evidence="1">
    <location>
        <begin position="24"/>
        <end position="86"/>
    </location>
</feature>
<dbReference type="PANTHER" id="PTHR35632:SF6">
    <property type="entry name" value="ANTI-PCD PROTEIN"/>
    <property type="match status" value="1"/>
</dbReference>
<feature type="signal peptide" evidence="1">
    <location>
        <begin position="1"/>
        <end position="23"/>
    </location>
</feature>
<protein>
    <recommendedName>
        <fullName evidence="4">Anti-PCD protein</fullName>
    </recommendedName>
</protein>
<dbReference type="InterPro" id="IPR015333">
    <property type="entry name" value="Pollen_allergen_ole-e-6"/>
</dbReference>
<dbReference type="Pfam" id="PF09253">
    <property type="entry name" value="Ole_e_6"/>
    <property type="match status" value="1"/>
</dbReference>
<evidence type="ECO:0008006" key="4">
    <source>
        <dbReference type="Google" id="ProtNLM"/>
    </source>
</evidence>
<dbReference type="Proteomes" id="UP001371456">
    <property type="component" value="Unassembled WGS sequence"/>
</dbReference>
<comment type="caution">
    <text evidence="2">The sequence shown here is derived from an EMBL/GenBank/DDBJ whole genome shotgun (WGS) entry which is preliminary data.</text>
</comment>
<evidence type="ECO:0000256" key="1">
    <source>
        <dbReference type="SAM" id="SignalP"/>
    </source>
</evidence>
<dbReference type="EMBL" id="JBANQN010000006">
    <property type="protein sequence ID" value="KAK6785881.1"/>
    <property type="molecule type" value="Genomic_DNA"/>
</dbReference>
<sequence length="86" mass="9991">MEASKNLIAMFFVCIIVISSSMADEENKVEEFKKSFEIVANEYKDCYNDCQKECTNEGFGYTRCEMKCDSECSAKLLKERIEKMKN</sequence>
<keyword evidence="3" id="KW-1185">Reference proteome</keyword>
<proteinExistence type="predicted"/>
<dbReference type="Gene3D" id="1.10.287.720">
    <property type="entry name" value="Pollen allergen ole e 6"/>
    <property type="match status" value="1"/>
</dbReference>
<gene>
    <name evidence="2" type="ORF">RDI58_014406</name>
</gene>
<dbReference type="SUPFAM" id="SSF111388">
    <property type="entry name" value="Pollen allergen ole e 6"/>
    <property type="match status" value="1"/>
</dbReference>
<dbReference type="InterPro" id="IPR036466">
    <property type="entry name" value="Pollen_allergen_ole-e-6_sf"/>
</dbReference>